<name>A0ABX2WD17_9ENTR</name>
<dbReference type="Proteomes" id="UP000078407">
    <property type="component" value="Unassembled WGS sequence"/>
</dbReference>
<dbReference type="Gene3D" id="3.40.50.300">
    <property type="entry name" value="P-loop containing nucleotide triphosphate hydrolases"/>
    <property type="match status" value="2"/>
</dbReference>
<evidence type="ECO:0000313" key="4">
    <source>
        <dbReference type="Proteomes" id="UP000078407"/>
    </source>
</evidence>
<dbReference type="EC" id="2.7.-.-" evidence="3"/>
<dbReference type="Pfam" id="PF00069">
    <property type="entry name" value="Pkinase"/>
    <property type="match status" value="1"/>
</dbReference>
<dbReference type="InterPro" id="IPR047187">
    <property type="entry name" value="SF1_C_Upf1"/>
</dbReference>
<dbReference type="CDD" id="cd18808">
    <property type="entry name" value="SF1_C_Upf1"/>
    <property type="match status" value="1"/>
</dbReference>
<dbReference type="GO" id="GO:0016301">
    <property type="term" value="F:kinase activity"/>
    <property type="evidence" value="ECO:0007669"/>
    <property type="project" value="UniProtKB-KW"/>
</dbReference>
<organism evidence="3 4">
    <name type="scientific">Buttiauxella ferragutiae ATCC 51602</name>
    <dbReference type="NCBI Taxonomy" id="1354252"/>
    <lineage>
        <taxon>Bacteria</taxon>
        <taxon>Pseudomonadati</taxon>
        <taxon>Pseudomonadota</taxon>
        <taxon>Gammaproteobacteria</taxon>
        <taxon>Enterobacterales</taxon>
        <taxon>Enterobacteriaceae</taxon>
        <taxon>Buttiauxella</taxon>
    </lineage>
</organism>
<protein>
    <submittedName>
        <fullName evidence="3">Serine/threonine dual specificity protein kinase</fullName>
        <ecNumber evidence="3">2.7.-.-</ecNumber>
    </submittedName>
</protein>
<gene>
    <name evidence="3" type="ORF">M976_00516</name>
</gene>
<dbReference type="InterPro" id="IPR011009">
    <property type="entry name" value="Kinase-like_dom_sf"/>
</dbReference>
<dbReference type="Gene3D" id="1.10.510.10">
    <property type="entry name" value="Transferase(Phosphotransferase) domain 1"/>
    <property type="match status" value="1"/>
</dbReference>
<reference evidence="3 4" key="1">
    <citation type="submission" date="2016-04" db="EMBL/GenBank/DDBJ databases">
        <title>ATOL: Assembling a taxonomically balanced genome-scale reconstruction of the evolutionary history of the Enterobacteriaceae.</title>
        <authorList>
            <person name="Plunkett G.III."/>
            <person name="Neeno-Eckwall E.C."/>
            <person name="Glasner J.D."/>
            <person name="Perna N.T."/>
        </authorList>
    </citation>
    <scope>NUCLEOTIDE SEQUENCE [LARGE SCALE GENOMIC DNA]</scope>
    <source>
        <strain evidence="3 4">ATCC 51602</strain>
    </source>
</reference>
<comment type="caution">
    <text evidence="3">The sequence shown here is derived from an EMBL/GenBank/DDBJ whole genome shotgun (WGS) entry which is preliminary data.</text>
</comment>
<dbReference type="SUPFAM" id="SSF52540">
    <property type="entry name" value="P-loop containing nucleoside triphosphate hydrolases"/>
    <property type="match status" value="1"/>
</dbReference>
<dbReference type="Pfam" id="PF13087">
    <property type="entry name" value="AAA_12"/>
    <property type="match status" value="1"/>
</dbReference>
<sequence>MTNQNKTLSLKREAKRILSDGRYVTRGTPINGGWASIYKATDTDTGNTVAVKILNTGKMVDEIIYESFHREVTALADLQHQNIVQILDSGCDEDSGDYFIVIEWVEKNLLQYCENHKFSSWDDFFNIIGRPILDALSFAHSHSTAHRDIKPTNILISNDGKIKVCDFGISKIRNFLMPGVTLAQYASLPFAPPEMDDGSYSYSRDVFGFAVLTIYLMTGSNPSTYEEVMSGLEKLSIDESIKRVLRSCLIIDEPDLRPQNAVMLQAALEKALLPLRKELEPIILLIATNKVLSVIESDLGITGGAIHGFLEKDLSNPIGENIPASPQYTSWAIKIYGVKYRYTLVPDEDGTRLKLVDALSFTSSELEWCRQKASSINAKFAFFGASNESSGDAIISIRESLLKFDSEQKILKLQEKEQLIFKNWLNLLNAMGDLEKSRKIRVHYTDFSVSGELLKLTPKKNSGATALLHQDIIIDAKRSGHFCGTVVSASDKEILIRPSDTNRISSSSILEEGIVETDTKKTDLSLDRQRLALDAVRYDRSVNPNLRKNIVNPNDVIVPEIKEVEFIQKEIDEDKKDAVLTALSGPELMIVEGPPGTGKTTFITELVLQTFISNPHARVLLTSQTHVALDNSLERIMKSANGGLNAVRIGNDSDPRISDSTKKYLLDAKLPEMRKTALSSGRAFIERWADLNNINVKEIQRAMALERFAGLKQRLEIVVNKLMELSEKVSDEYRNKLDITAREEFDEVYQELSKERGELSKELKISFLNLKEYVDSEDELEEFSKCSVEDLRGWAEAFSVNTTLAKQLKEILLTHADWEARLGRSREFRSAVIASSQIVAGTCLGVGSIPGRNEIIYDLCIVDEASIATPTQVLVPMSRARRTILVGDNKQLSPFQDPELKKSGLLKKYNLNSESQKETLFKHLSDNLPSQLCKALTTQHRMLPQIGNLVAECFYPNKLFSVEREPAPHLKNILPNPVIWYSTSRAAEHESKKIGKTYYNDTEVKYIVKLLDRINFYVQKGKFKNQISSVAILTGYSEQRERLQTAVETKRHNWNSFSEVFINVVDAFQGREADIVIFSVTRSEEKTLGFLSEMERINVALSRGKELLIIVGDHLYCQNIGGQKNPLRDVLGYITSNSSSCTLEEIQ</sequence>
<keyword evidence="4" id="KW-1185">Reference proteome</keyword>
<accession>A0ABX2WD17</accession>
<keyword evidence="3" id="KW-0808">Transferase</keyword>
<dbReference type="InterPro" id="IPR041679">
    <property type="entry name" value="DNA2/NAM7-like_C"/>
</dbReference>
<dbReference type="InterPro" id="IPR000719">
    <property type="entry name" value="Prot_kinase_dom"/>
</dbReference>
<evidence type="ECO:0000256" key="1">
    <source>
        <dbReference type="SAM" id="Coils"/>
    </source>
</evidence>
<dbReference type="InterPro" id="IPR027417">
    <property type="entry name" value="P-loop_NTPase"/>
</dbReference>
<keyword evidence="1" id="KW-0175">Coiled coil</keyword>
<dbReference type="InterPro" id="IPR041677">
    <property type="entry name" value="DNA2/NAM7_AAA_11"/>
</dbReference>
<dbReference type="CDD" id="cd14014">
    <property type="entry name" value="STKc_PknB_like"/>
    <property type="match status" value="1"/>
</dbReference>
<dbReference type="EMBL" id="LXEQ01000006">
    <property type="protein sequence ID" value="OAT32534.1"/>
    <property type="molecule type" value="Genomic_DNA"/>
</dbReference>
<keyword evidence="3" id="KW-0418">Kinase</keyword>
<dbReference type="InterPro" id="IPR045055">
    <property type="entry name" value="DNA2/NAM7-like"/>
</dbReference>
<feature type="coiled-coil region" evidence="1">
    <location>
        <begin position="708"/>
        <end position="762"/>
    </location>
</feature>
<dbReference type="Pfam" id="PF13086">
    <property type="entry name" value="AAA_11"/>
    <property type="match status" value="1"/>
</dbReference>
<dbReference type="PROSITE" id="PS50011">
    <property type="entry name" value="PROTEIN_KINASE_DOM"/>
    <property type="match status" value="1"/>
</dbReference>
<dbReference type="PANTHER" id="PTHR10887">
    <property type="entry name" value="DNA2/NAM7 HELICASE FAMILY"/>
    <property type="match status" value="1"/>
</dbReference>
<dbReference type="PANTHER" id="PTHR10887:SF495">
    <property type="entry name" value="HELICASE SENATAXIN ISOFORM X1-RELATED"/>
    <property type="match status" value="1"/>
</dbReference>
<proteinExistence type="predicted"/>
<dbReference type="SUPFAM" id="SSF56112">
    <property type="entry name" value="Protein kinase-like (PK-like)"/>
    <property type="match status" value="1"/>
</dbReference>
<dbReference type="RefSeq" id="WP_064540894.1">
    <property type="nucleotide sequence ID" value="NZ_LXEQ01000006.1"/>
</dbReference>
<evidence type="ECO:0000259" key="2">
    <source>
        <dbReference type="PROSITE" id="PS50011"/>
    </source>
</evidence>
<feature type="domain" description="Protein kinase" evidence="2">
    <location>
        <begin position="23"/>
        <end position="273"/>
    </location>
</feature>
<dbReference type="SMART" id="SM00220">
    <property type="entry name" value="S_TKc"/>
    <property type="match status" value="1"/>
</dbReference>
<evidence type="ECO:0000313" key="3">
    <source>
        <dbReference type="EMBL" id="OAT32534.1"/>
    </source>
</evidence>